<name>A0A1W1WXJ1_9CLOT</name>
<evidence type="ECO:0000313" key="8">
    <source>
        <dbReference type="EMBL" id="SMC16300.1"/>
    </source>
</evidence>
<keyword evidence="5" id="KW-0378">Hydrolase</keyword>
<dbReference type="PROSITE" id="PS00150">
    <property type="entry name" value="ACYLPHOSPHATASE_1"/>
    <property type="match status" value="1"/>
</dbReference>
<evidence type="ECO:0000256" key="3">
    <source>
        <dbReference type="ARBA" id="ARBA00015991"/>
    </source>
</evidence>
<feature type="domain" description="Acylphosphatase-like" evidence="7">
    <location>
        <begin position="3"/>
        <end position="89"/>
    </location>
</feature>
<dbReference type="OrthoDB" id="9808093at2"/>
<dbReference type="Gene3D" id="3.30.70.100">
    <property type="match status" value="1"/>
</dbReference>
<evidence type="ECO:0000256" key="4">
    <source>
        <dbReference type="ARBA" id="ARBA00047645"/>
    </source>
</evidence>
<gene>
    <name evidence="8" type="ORF">SAMN02745134_00044</name>
</gene>
<evidence type="ECO:0000256" key="2">
    <source>
        <dbReference type="ARBA" id="ARBA00012150"/>
    </source>
</evidence>
<dbReference type="Pfam" id="PF00708">
    <property type="entry name" value="Acylphosphatase"/>
    <property type="match status" value="1"/>
</dbReference>
<comment type="similarity">
    <text evidence="1 6">Belongs to the acylphosphatase family.</text>
</comment>
<dbReference type="EMBL" id="FWXH01000002">
    <property type="protein sequence ID" value="SMC16300.1"/>
    <property type="molecule type" value="Genomic_DNA"/>
</dbReference>
<dbReference type="PANTHER" id="PTHR47268">
    <property type="entry name" value="ACYLPHOSPHATASE"/>
    <property type="match status" value="1"/>
</dbReference>
<dbReference type="AlphaFoldDB" id="A0A1W1WXJ1"/>
<reference evidence="8 9" key="1">
    <citation type="submission" date="2017-04" db="EMBL/GenBank/DDBJ databases">
        <authorList>
            <person name="Afonso C.L."/>
            <person name="Miller P.J."/>
            <person name="Scott M.A."/>
            <person name="Spackman E."/>
            <person name="Goraichik I."/>
            <person name="Dimitrov K.M."/>
            <person name="Suarez D.L."/>
            <person name="Swayne D.E."/>
        </authorList>
    </citation>
    <scope>NUCLEOTIDE SEQUENCE [LARGE SCALE GENOMIC DNA]</scope>
    <source>
        <strain evidence="8 9">DSM 12555</strain>
    </source>
</reference>
<evidence type="ECO:0000313" key="9">
    <source>
        <dbReference type="Proteomes" id="UP000192468"/>
    </source>
</evidence>
<accession>A0A1W1WXJ1</accession>
<dbReference type="InterPro" id="IPR001792">
    <property type="entry name" value="Acylphosphatase-like_dom"/>
</dbReference>
<dbReference type="InterPro" id="IPR017968">
    <property type="entry name" value="Acylphosphatase_CS"/>
</dbReference>
<dbReference type="InterPro" id="IPR036046">
    <property type="entry name" value="Acylphosphatase-like_dom_sf"/>
</dbReference>
<evidence type="ECO:0000256" key="5">
    <source>
        <dbReference type="PROSITE-ProRule" id="PRU00520"/>
    </source>
</evidence>
<sequence>MERFLIKVCGRVQGVGFRYFAQYTASTYNITGLVKNCDDGTVRMEVQGEIKVINEFLSQIRKGNRFVRVEEMAIKKISIVDNERGFKIK</sequence>
<dbReference type="STRING" id="1121291.SAMN02745134_00044"/>
<feature type="active site" evidence="5">
    <location>
        <position position="18"/>
    </location>
</feature>
<evidence type="ECO:0000256" key="1">
    <source>
        <dbReference type="ARBA" id="ARBA00005614"/>
    </source>
</evidence>
<protein>
    <recommendedName>
        <fullName evidence="3 5">acylphosphatase</fullName>
        <ecNumber evidence="2 5">3.6.1.7</ecNumber>
    </recommendedName>
</protein>
<dbReference type="PANTHER" id="PTHR47268:SF4">
    <property type="entry name" value="ACYLPHOSPHATASE"/>
    <property type="match status" value="1"/>
</dbReference>
<organism evidence="8 9">
    <name type="scientific">Clostridium acidisoli DSM 12555</name>
    <dbReference type="NCBI Taxonomy" id="1121291"/>
    <lineage>
        <taxon>Bacteria</taxon>
        <taxon>Bacillati</taxon>
        <taxon>Bacillota</taxon>
        <taxon>Clostridia</taxon>
        <taxon>Eubacteriales</taxon>
        <taxon>Clostridiaceae</taxon>
        <taxon>Clostridium</taxon>
    </lineage>
</organism>
<feature type="active site" evidence="5">
    <location>
        <position position="36"/>
    </location>
</feature>
<dbReference type="RefSeq" id="WP_084113273.1">
    <property type="nucleotide sequence ID" value="NZ_FWXH01000002.1"/>
</dbReference>
<dbReference type="InterPro" id="IPR020456">
    <property type="entry name" value="Acylphosphatase"/>
</dbReference>
<comment type="catalytic activity">
    <reaction evidence="4 5">
        <text>an acyl phosphate + H2O = a carboxylate + phosphate + H(+)</text>
        <dbReference type="Rhea" id="RHEA:14965"/>
        <dbReference type="ChEBI" id="CHEBI:15377"/>
        <dbReference type="ChEBI" id="CHEBI:15378"/>
        <dbReference type="ChEBI" id="CHEBI:29067"/>
        <dbReference type="ChEBI" id="CHEBI:43474"/>
        <dbReference type="ChEBI" id="CHEBI:59918"/>
        <dbReference type="EC" id="3.6.1.7"/>
    </reaction>
</comment>
<dbReference type="SUPFAM" id="SSF54975">
    <property type="entry name" value="Acylphosphatase/BLUF domain-like"/>
    <property type="match status" value="1"/>
</dbReference>
<keyword evidence="9" id="KW-1185">Reference proteome</keyword>
<evidence type="ECO:0000256" key="6">
    <source>
        <dbReference type="RuleBase" id="RU004168"/>
    </source>
</evidence>
<evidence type="ECO:0000259" key="7">
    <source>
        <dbReference type="PROSITE" id="PS51160"/>
    </source>
</evidence>
<dbReference type="GO" id="GO:0003998">
    <property type="term" value="F:acylphosphatase activity"/>
    <property type="evidence" value="ECO:0007669"/>
    <property type="project" value="UniProtKB-EC"/>
</dbReference>
<proteinExistence type="inferred from homology"/>
<dbReference type="PROSITE" id="PS51160">
    <property type="entry name" value="ACYLPHOSPHATASE_3"/>
    <property type="match status" value="1"/>
</dbReference>
<dbReference type="EC" id="3.6.1.7" evidence="2 5"/>
<dbReference type="Proteomes" id="UP000192468">
    <property type="component" value="Unassembled WGS sequence"/>
</dbReference>